<dbReference type="InterPro" id="IPR002168">
    <property type="entry name" value="Lipase_GDXG_HIS_AS"/>
</dbReference>
<proteinExistence type="inferred from homology"/>
<dbReference type="PROSITE" id="PS01173">
    <property type="entry name" value="LIPASE_GDXG_HIS"/>
    <property type="match status" value="1"/>
</dbReference>
<dbReference type="SUPFAM" id="SSF53474">
    <property type="entry name" value="alpha/beta-Hydrolases"/>
    <property type="match status" value="1"/>
</dbReference>
<dbReference type="InterPro" id="IPR019819">
    <property type="entry name" value="Carboxylesterase_B_CS"/>
</dbReference>
<dbReference type="InterPro" id="IPR019826">
    <property type="entry name" value="Carboxylesterase_B_AS"/>
</dbReference>
<keyword evidence="3 4" id="KW-0378">Hydrolase</keyword>
<sequence length="220" mass="24040">MEKHGNEYGDICRQGNQGSEDCLTLNILAPDSLSSEQSPRAVMIWIHGGAFVTGSGAGSNQHKIRGNFGVRDQQVAIEWVFRNIADFGGDPSRINIFGCSAGGRSVGAQLVTSYNDGIIFSAIGQSGDISSDLIWDNFAEDNLHAVLENTNCAEAASHLDCLRNVEIDTLQRAADSSKEGFDQFLHKNSISLLERYTQAQNREWQWGVVVDGDFLLTDVE</sequence>
<dbReference type="PANTHER" id="PTHR11559">
    <property type="entry name" value="CARBOXYLESTERASE"/>
    <property type="match status" value="1"/>
</dbReference>
<dbReference type="InterPro" id="IPR002018">
    <property type="entry name" value="CarbesteraseB"/>
</dbReference>
<evidence type="ECO:0000256" key="4">
    <source>
        <dbReference type="RuleBase" id="RU361235"/>
    </source>
</evidence>
<evidence type="ECO:0000259" key="5">
    <source>
        <dbReference type="Pfam" id="PF00135"/>
    </source>
</evidence>
<keyword evidence="7" id="KW-1185">Reference proteome</keyword>
<organism evidence="6 7">
    <name type="scientific">Oikopleura dioica</name>
    <name type="common">Tunicate</name>
    <dbReference type="NCBI Taxonomy" id="34765"/>
    <lineage>
        <taxon>Eukaryota</taxon>
        <taxon>Metazoa</taxon>
        <taxon>Chordata</taxon>
        <taxon>Tunicata</taxon>
        <taxon>Appendicularia</taxon>
        <taxon>Copelata</taxon>
        <taxon>Oikopleuridae</taxon>
        <taxon>Oikopleura</taxon>
    </lineage>
</organism>
<dbReference type="Pfam" id="PF00135">
    <property type="entry name" value="COesterase"/>
    <property type="match status" value="2"/>
</dbReference>
<feature type="domain" description="Carboxylesterase type B" evidence="5">
    <location>
        <begin position="15"/>
        <end position="58"/>
    </location>
</feature>
<name>A0ABN7SG57_OIKDI</name>
<comment type="similarity">
    <text evidence="1 4">Belongs to the type-B carboxylesterase/lipase family.</text>
</comment>
<protein>
    <recommendedName>
        <fullName evidence="4">Carboxylic ester hydrolase</fullName>
        <ecNumber evidence="4">3.1.1.-</ecNumber>
    </recommendedName>
</protein>
<evidence type="ECO:0000313" key="6">
    <source>
        <dbReference type="EMBL" id="CAG5094589.1"/>
    </source>
</evidence>
<dbReference type="InterPro" id="IPR050309">
    <property type="entry name" value="Type-B_Carboxylest/Lipase"/>
</dbReference>
<dbReference type="Proteomes" id="UP001158576">
    <property type="component" value="Chromosome XSR"/>
</dbReference>
<dbReference type="InterPro" id="IPR029058">
    <property type="entry name" value="AB_hydrolase_fold"/>
</dbReference>
<accession>A0ABN7SG57</accession>
<dbReference type="PROSITE" id="PS00122">
    <property type="entry name" value="CARBOXYLESTERASE_B_1"/>
    <property type="match status" value="1"/>
</dbReference>
<evidence type="ECO:0000256" key="2">
    <source>
        <dbReference type="ARBA" id="ARBA00010515"/>
    </source>
</evidence>
<feature type="domain" description="Carboxylesterase type B" evidence="5">
    <location>
        <begin position="60"/>
        <end position="215"/>
    </location>
</feature>
<dbReference type="EC" id="3.1.1.-" evidence="4"/>
<evidence type="ECO:0000256" key="1">
    <source>
        <dbReference type="ARBA" id="ARBA00005964"/>
    </source>
</evidence>
<dbReference type="Gene3D" id="3.40.50.1820">
    <property type="entry name" value="alpha/beta hydrolase"/>
    <property type="match status" value="1"/>
</dbReference>
<comment type="similarity">
    <text evidence="2">Belongs to the 'GDXG' lipolytic enzyme family.</text>
</comment>
<evidence type="ECO:0000256" key="3">
    <source>
        <dbReference type="ARBA" id="ARBA00022801"/>
    </source>
</evidence>
<gene>
    <name evidence="6" type="ORF">OKIOD_LOCUS5247</name>
</gene>
<dbReference type="PROSITE" id="PS00941">
    <property type="entry name" value="CARBOXYLESTERASE_B_2"/>
    <property type="match status" value="1"/>
</dbReference>
<reference evidence="6 7" key="1">
    <citation type="submission" date="2021-04" db="EMBL/GenBank/DDBJ databases">
        <authorList>
            <person name="Bliznina A."/>
        </authorList>
    </citation>
    <scope>NUCLEOTIDE SEQUENCE [LARGE SCALE GENOMIC DNA]</scope>
</reference>
<dbReference type="EMBL" id="OU015569">
    <property type="protein sequence ID" value="CAG5094589.1"/>
    <property type="molecule type" value="Genomic_DNA"/>
</dbReference>
<evidence type="ECO:0000313" key="7">
    <source>
        <dbReference type="Proteomes" id="UP001158576"/>
    </source>
</evidence>